<feature type="domain" description="NIPSNAP" evidence="2">
    <location>
        <begin position="5"/>
        <end position="102"/>
    </location>
</feature>
<dbReference type="EMBL" id="CP000927">
    <property type="protein sequence ID" value="ABZ69719.1"/>
    <property type="molecule type" value="Genomic_DNA"/>
</dbReference>
<dbReference type="STRING" id="366602.Caul_0586"/>
<dbReference type="AlphaFoldDB" id="B0T7I1"/>
<name>B0T7I1_CAUSK</name>
<dbReference type="PANTHER" id="PTHR21017">
    <property type="entry name" value="NIPSNAP-RELATED"/>
    <property type="match status" value="1"/>
</dbReference>
<sequence length="106" mass="12275">MIVDHRIYTLQPGKVASFVELFEREGLPLYLHYCGKLIGYYIADSGTLNQVVHLWAYNSVEDRERRRAELYLDARWSDFLDAALPLVISQESRLLKPTRFSPGMPS</sequence>
<accession>B0T7I1</accession>
<evidence type="ECO:0000313" key="3">
    <source>
        <dbReference type="EMBL" id="ABZ69719.1"/>
    </source>
</evidence>
<dbReference type="InterPro" id="IPR012577">
    <property type="entry name" value="NIPSNAP"/>
</dbReference>
<dbReference type="PANTHER" id="PTHR21017:SF17">
    <property type="entry name" value="PROTEIN NIPSNAP"/>
    <property type="match status" value="1"/>
</dbReference>
<proteinExistence type="inferred from homology"/>
<dbReference type="eggNOG" id="ENOG50330K6">
    <property type="taxonomic scope" value="Bacteria"/>
</dbReference>
<dbReference type="InterPro" id="IPR011008">
    <property type="entry name" value="Dimeric_a/b-barrel"/>
</dbReference>
<dbReference type="InterPro" id="IPR051557">
    <property type="entry name" value="NipSnap_domain"/>
</dbReference>
<gene>
    <name evidence="3" type="ordered locus">Caul_0586</name>
</gene>
<dbReference type="KEGG" id="cak:Caul_0586"/>
<evidence type="ECO:0000259" key="2">
    <source>
        <dbReference type="Pfam" id="PF07978"/>
    </source>
</evidence>
<dbReference type="Pfam" id="PF07978">
    <property type="entry name" value="NIPSNAP"/>
    <property type="match status" value="1"/>
</dbReference>
<reference evidence="3" key="1">
    <citation type="submission" date="2008-01" db="EMBL/GenBank/DDBJ databases">
        <title>Complete sequence of chromosome of Caulobacter sp. K31.</title>
        <authorList>
            <consortium name="US DOE Joint Genome Institute"/>
            <person name="Copeland A."/>
            <person name="Lucas S."/>
            <person name="Lapidus A."/>
            <person name="Barry K."/>
            <person name="Glavina del Rio T."/>
            <person name="Dalin E."/>
            <person name="Tice H."/>
            <person name="Pitluck S."/>
            <person name="Bruce D."/>
            <person name="Goodwin L."/>
            <person name="Thompson L.S."/>
            <person name="Brettin T."/>
            <person name="Detter J.C."/>
            <person name="Han C."/>
            <person name="Schmutz J."/>
            <person name="Larimer F."/>
            <person name="Land M."/>
            <person name="Hauser L."/>
            <person name="Kyrpides N."/>
            <person name="Kim E."/>
            <person name="Stephens C."/>
            <person name="Richardson P."/>
        </authorList>
    </citation>
    <scope>NUCLEOTIDE SEQUENCE [LARGE SCALE GENOMIC DNA]</scope>
    <source>
        <strain evidence="3">K31</strain>
    </source>
</reference>
<dbReference type="Gene3D" id="3.30.70.100">
    <property type="match status" value="1"/>
</dbReference>
<evidence type="ECO:0000256" key="1">
    <source>
        <dbReference type="ARBA" id="ARBA00005291"/>
    </source>
</evidence>
<dbReference type="OrthoDB" id="4124121at2"/>
<organism evidence="3">
    <name type="scientific">Caulobacter sp. (strain K31)</name>
    <dbReference type="NCBI Taxonomy" id="366602"/>
    <lineage>
        <taxon>Bacteria</taxon>
        <taxon>Pseudomonadati</taxon>
        <taxon>Pseudomonadota</taxon>
        <taxon>Alphaproteobacteria</taxon>
        <taxon>Caulobacterales</taxon>
        <taxon>Caulobacteraceae</taxon>
        <taxon>Caulobacter</taxon>
    </lineage>
</organism>
<dbReference type="HOGENOM" id="CLU_097061_2_1_5"/>
<comment type="similarity">
    <text evidence="1">Belongs to the NipSnap family.</text>
</comment>
<protein>
    <submittedName>
        <fullName evidence="3">NIPSNAP family containing protein</fullName>
    </submittedName>
</protein>
<dbReference type="SUPFAM" id="SSF54909">
    <property type="entry name" value="Dimeric alpha+beta barrel"/>
    <property type="match status" value="1"/>
</dbReference>